<dbReference type="Pfam" id="PF17771">
    <property type="entry name" value="ADAMTS_CR_2"/>
    <property type="match status" value="1"/>
</dbReference>
<gene>
    <name evidence="10" type="ORF">KQX54_004390</name>
</gene>
<feature type="active site" evidence="8">
    <location>
        <position position="311"/>
    </location>
</feature>
<comment type="caution">
    <text evidence="10">The sequence shown here is derived from an EMBL/GenBank/DDBJ whole genome shotgun (WGS) entry which is preliminary data.</text>
</comment>
<evidence type="ECO:0000256" key="8">
    <source>
        <dbReference type="PROSITE-ProRule" id="PRU00276"/>
    </source>
</evidence>
<evidence type="ECO:0000313" key="11">
    <source>
        <dbReference type="Proteomes" id="UP000826195"/>
    </source>
</evidence>
<evidence type="ECO:0000256" key="4">
    <source>
        <dbReference type="ARBA" id="ARBA00022833"/>
    </source>
</evidence>
<dbReference type="Proteomes" id="UP000826195">
    <property type="component" value="Unassembled WGS sequence"/>
</dbReference>
<evidence type="ECO:0000259" key="9">
    <source>
        <dbReference type="PROSITE" id="PS50215"/>
    </source>
</evidence>
<dbReference type="PANTHER" id="PTHR11905:SF249">
    <property type="entry name" value="SOL NARAE, ISOFORM C"/>
    <property type="match status" value="1"/>
</dbReference>
<dbReference type="Gene3D" id="3.40.1620.60">
    <property type="match status" value="1"/>
</dbReference>
<keyword evidence="1" id="KW-0645">Protease</keyword>
<evidence type="ECO:0000313" key="10">
    <source>
        <dbReference type="EMBL" id="KAH0539370.1"/>
    </source>
</evidence>
<dbReference type="InterPro" id="IPR041645">
    <property type="entry name" value="ADAMTS_CR_2"/>
</dbReference>
<dbReference type="PROSITE" id="PS50215">
    <property type="entry name" value="ADAM_MEPRO"/>
    <property type="match status" value="1"/>
</dbReference>
<dbReference type="Pfam" id="PF13582">
    <property type="entry name" value="Reprolysin_3"/>
    <property type="match status" value="1"/>
</dbReference>
<dbReference type="GO" id="GO:0006509">
    <property type="term" value="P:membrane protein ectodomain proteolysis"/>
    <property type="evidence" value="ECO:0007669"/>
    <property type="project" value="TreeGrafter"/>
</dbReference>
<dbReference type="SUPFAM" id="SSF55486">
    <property type="entry name" value="Metalloproteases ('zincins'), catalytic domain"/>
    <property type="match status" value="2"/>
</dbReference>
<keyword evidence="5" id="KW-0482">Metalloprotease</keyword>
<keyword evidence="2 8" id="KW-0479">Metal-binding</keyword>
<feature type="domain" description="Peptidase M12B" evidence="9">
    <location>
        <begin position="149"/>
        <end position="374"/>
    </location>
</feature>
<sequence length="769" mass="87696">MYLSPSDAFLVSENTPVWTAQPDTDSLNDVKYRKVKDPFNDVGRAYQDAQTNSAVVIYRSKRNSLKLFGKIHNDFIIRPLPRRFLNRFFRVKRSVGNETENSEFVDTHHHIIYKRSEMSSAELKNGIRFVERARKSHLSRNKRSLPDVIFPQVLAILDNTLYQILNKDYKTAILYLLSFWNAVDLRYRTISDPKVRLNIAGFIISVSEGGTPYLENNRRGNIELDADLALTDMSTYFYRETRFPFETYDMAVALTNYDMCNVEYGYCDTSTLGYAFEMGACNRSSVDRNTEAVGIVEDNGGFSAILPAAHEVGHLVGVPHDGTEEASDCSGFDGYIMTPTVTFGRNSFHWSKCSKRLMEEFFAMSDASCLFDQPRKSQQIPLMLPGKIQTLDQQCQKVYGTKACYHDERVCSKLDCEIPRGGGSCKSISSAAEGSKCGEGMFCIRGNCIAENSTTVPNWEEAKPETNPFWEISHCKMKSLAILLVLVLQSFKSGYSAQLHGLMTDEEIQSVFQSNRDSVPKYEVVPILHSMNKKNVKYPEVYFHAFGNDISLYLWPAEGLLFGKHTPVYTVQSDKLSSTGLRYTEYDEYGIYYAFRDDNNNAAIIVRDGMYNKYKFDGTFNKNYVIRSLPPRVIENVILKNISFFKANLFPTPHSRSSYFLTNHHVIYRMNDTIIKLKNPRNIIFPDNPVVIKNYKTNDGTSGKITPNEIIYPEILLLVDYDTFKSFGSDISETLVYIAAFWHGVDLRYRQLTDPQININLASIIIAML</sequence>
<reference evidence="10 11" key="1">
    <citation type="journal article" date="2021" name="J. Hered.">
        <title>A chromosome-level genome assembly of the parasitoid wasp, Cotesia glomerata (Hymenoptera: Braconidae).</title>
        <authorList>
            <person name="Pinto B.J."/>
            <person name="Weis J.J."/>
            <person name="Gamble T."/>
            <person name="Ode P.J."/>
            <person name="Paul R."/>
            <person name="Zaspel J.M."/>
        </authorList>
    </citation>
    <scope>NUCLEOTIDE SEQUENCE [LARGE SCALE GENOMIC DNA]</scope>
    <source>
        <strain evidence="10">CgM1</strain>
    </source>
</reference>
<keyword evidence="4 8" id="KW-0862">Zinc</keyword>
<proteinExistence type="predicted"/>
<feature type="binding site" evidence="8">
    <location>
        <position position="314"/>
    </location>
    <ligand>
        <name>Zn(2+)</name>
        <dbReference type="ChEBI" id="CHEBI:29105"/>
        <note>catalytic</note>
    </ligand>
</feature>
<dbReference type="Gene3D" id="3.40.390.10">
    <property type="entry name" value="Collagenase (Catalytic Domain)"/>
    <property type="match status" value="2"/>
</dbReference>
<feature type="binding site" evidence="8">
    <location>
        <position position="310"/>
    </location>
    <ligand>
        <name>Zn(2+)</name>
        <dbReference type="ChEBI" id="CHEBI:29105"/>
        <note>catalytic</note>
    </ligand>
</feature>
<keyword evidence="11" id="KW-1185">Reference proteome</keyword>
<evidence type="ECO:0000256" key="2">
    <source>
        <dbReference type="ARBA" id="ARBA00022723"/>
    </source>
</evidence>
<comment type="caution">
    <text evidence="8">Lacks conserved residue(s) required for the propagation of feature annotation.</text>
</comment>
<keyword evidence="6" id="KW-1015">Disulfide bond</keyword>
<dbReference type="InterPro" id="IPR024079">
    <property type="entry name" value="MetalloPept_cat_dom_sf"/>
</dbReference>
<evidence type="ECO:0000256" key="7">
    <source>
        <dbReference type="ARBA" id="ARBA00023180"/>
    </source>
</evidence>
<dbReference type="GO" id="GO:0046872">
    <property type="term" value="F:metal ion binding"/>
    <property type="evidence" value="ECO:0007669"/>
    <property type="project" value="UniProtKB-KW"/>
</dbReference>
<protein>
    <recommendedName>
        <fullName evidence="9">Peptidase M12B domain-containing protein</fullName>
    </recommendedName>
</protein>
<evidence type="ECO:0000256" key="3">
    <source>
        <dbReference type="ARBA" id="ARBA00022801"/>
    </source>
</evidence>
<dbReference type="PANTHER" id="PTHR11905">
    <property type="entry name" value="ADAM A DISINTEGRIN AND METALLOPROTEASE DOMAIN"/>
    <property type="match status" value="1"/>
</dbReference>
<organism evidence="10 11">
    <name type="scientific">Cotesia glomerata</name>
    <name type="common">Lepidopteran parasitic wasp</name>
    <name type="synonym">Apanteles glomeratus</name>
    <dbReference type="NCBI Taxonomy" id="32391"/>
    <lineage>
        <taxon>Eukaryota</taxon>
        <taxon>Metazoa</taxon>
        <taxon>Ecdysozoa</taxon>
        <taxon>Arthropoda</taxon>
        <taxon>Hexapoda</taxon>
        <taxon>Insecta</taxon>
        <taxon>Pterygota</taxon>
        <taxon>Neoptera</taxon>
        <taxon>Endopterygota</taxon>
        <taxon>Hymenoptera</taxon>
        <taxon>Apocrita</taxon>
        <taxon>Ichneumonoidea</taxon>
        <taxon>Braconidae</taxon>
        <taxon>Microgastrinae</taxon>
        <taxon>Cotesia</taxon>
    </lineage>
</organism>
<accession>A0AAV7HHL7</accession>
<dbReference type="GO" id="GO:0004222">
    <property type="term" value="F:metalloendopeptidase activity"/>
    <property type="evidence" value="ECO:0007669"/>
    <property type="project" value="InterPro"/>
</dbReference>
<evidence type="ECO:0000256" key="1">
    <source>
        <dbReference type="ARBA" id="ARBA00022670"/>
    </source>
</evidence>
<evidence type="ECO:0000256" key="5">
    <source>
        <dbReference type="ARBA" id="ARBA00023049"/>
    </source>
</evidence>
<dbReference type="AlphaFoldDB" id="A0AAV7HHL7"/>
<dbReference type="EMBL" id="JAHXZJ010002609">
    <property type="protein sequence ID" value="KAH0539370.1"/>
    <property type="molecule type" value="Genomic_DNA"/>
</dbReference>
<keyword evidence="7" id="KW-0325">Glycoprotein</keyword>
<feature type="binding site" evidence="8">
    <location>
        <position position="320"/>
    </location>
    <ligand>
        <name>Zn(2+)</name>
        <dbReference type="ChEBI" id="CHEBI:29105"/>
        <note>catalytic</note>
    </ligand>
</feature>
<keyword evidence="3" id="KW-0378">Hydrolase</keyword>
<evidence type="ECO:0000256" key="6">
    <source>
        <dbReference type="ARBA" id="ARBA00023157"/>
    </source>
</evidence>
<name>A0AAV7HHL7_COTGL</name>
<dbReference type="InterPro" id="IPR001590">
    <property type="entry name" value="Peptidase_M12B"/>
</dbReference>